<evidence type="ECO:0000313" key="2">
    <source>
        <dbReference type="Proteomes" id="UP001558850"/>
    </source>
</evidence>
<reference evidence="1" key="1">
    <citation type="submission" date="2024-07" db="EMBL/GenBank/DDBJ databases">
        <title>A survey of Mimosa microsymbionts across Brazilian biomes reveals a high diversity of Paraburkholderia nodulating endemic species, but also that Cupriavidus is common as a symbiont of widespread species.</title>
        <authorList>
            <person name="Rouws L."/>
            <person name="Barauna A."/>
            <person name="Beukes C."/>
            <person name="Rouws J.R.C."/>
            <person name="De Faria S.M."/>
            <person name="Gross E."/>
            <person name="Bueno Dos Reis Junior F."/>
            <person name="Simon M.F."/>
            <person name="Maluk M."/>
            <person name="Odee D.W."/>
            <person name="Kenicer G."/>
            <person name="Young J.P.W."/>
            <person name="Reis V.M."/>
            <person name="Zilli J."/>
            <person name="James E.K."/>
        </authorList>
    </citation>
    <scope>NUCLEOTIDE SEQUENCE</scope>
    <source>
        <strain evidence="1">EG181B</strain>
    </source>
</reference>
<evidence type="ECO:0000313" key="1">
    <source>
        <dbReference type="EMBL" id="MEX3932565.1"/>
    </source>
</evidence>
<gene>
    <name evidence="1" type="ORF">AB4Y32_12240</name>
</gene>
<sequence>MTRRLIALLLLAGTATLAACHTVAGAGQDISKGGHAITNSAEKHSD</sequence>
<accession>A0ACC6TYX1</accession>
<name>A0ACC6TYX1_9BURK</name>
<comment type="caution">
    <text evidence="1">The sequence shown here is derived from an EMBL/GenBank/DDBJ whole genome shotgun (WGS) entry which is preliminary data.</text>
</comment>
<organism evidence="1 2">
    <name type="scientific">Paraburkholderia phymatum</name>
    <dbReference type="NCBI Taxonomy" id="148447"/>
    <lineage>
        <taxon>Bacteria</taxon>
        <taxon>Pseudomonadati</taxon>
        <taxon>Pseudomonadota</taxon>
        <taxon>Betaproteobacteria</taxon>
        <taxon>Burkholderiales</taxon>
        <taxon>Burkholderiaceae</taxon>
        <taxon>Paraburkholderia</taxon>
    </lineage>
</organism>
<proteinExistence type="predicted"/>
<keyword evidence="1" id="KW-0449">Lipoprotein</keyword>
<protein>
    <submittedName>
        <fullName evidence="1">Entericidin A/B family lipoprotein</fullName>
    </submittedName>
</protein>
<dbReference type="EMBL" id="JBFRCH010000005">
    <property type="protein sequence ID" value="MEX3932565.1"/>
    <property type="molecule type" value="Genomic_DNA"/>
</dbReference>
<keyword evidence="2" id="KW-1185">Reference proteome</keyword>
<dbReference type="Proteomes" id="UP001558850">
    <property type="component" value="Unassembled WGS sequence"/>
</dbReference>